<proteinExistence type="predicted"/>
<evidence type="ECO:0000259" key="3">
    <source>
        <dbReference type="Pfam" id="PF02826"/>
    </source>
</evidence>
<protein>
    <submittedName>
        <fullName evidence="4">2-hydroxyacid dehydrogenase</fullName>
    </submittedName>
</protein>
<keyword evidence="1" id="KW-0560">Oxidoreductase</keyword>
<dbReference type="InterPro" id="IPR029753">
    <property type="entry name" value="D-isomer_DH_CS"/>
</dbReference>
<accession>A0ABP6K546</accession>
<dbReference type="PANTHER" id="PTHR43333">
    <property type="entry name" value="2-HACID_DH_C DOMAIN-CONTAINING PROTEIN"/>
    <property type="match status" value="1"/>
</dbReference>
<dbReference type="EMBL" id="BAAAUD010000109">
    <property type="protein sequence ID" value="GAA2972814.1"/>
    <property type="molecule type" value="Genomic_DNA"/>
</dbReference>
<sequence>MTTHLADDAVVWLPYEPKELDGLPEQLSYRYWDGQDDMLPGNPAEVRFLTGYPGTQGYASLVRVLSRARNLEVLQVLSSGFDYLEAHLGLLPAGTRLATGRGVHAAVTAEHAVALLAATARGLPDFHRQQAAGRWAPRSFTTLGGKRILVVGQGPVGTAVASLLDAFGCHVVRLARTARIVAGAVVHGAGSLSQLLPTVDGAVLCAPATPQTYGMFDEAALSLLPDGALLVNVGRGELVDTDALTRAVASGQLRAALDVTDPEPLPEGHPLWGLSGALITPHIGAFTDAFEESSRSFLVQQLHRYARGEALANTVVRPDGTR</sequence>
<evidence type="ECO:0000256" key="2">
    <source>
        <dbReference type="ARBA" id="ARBA00023027"/>
    </source>
</evidence>
<name>A0ABP6K546_9ACTN</name>
<dbReference type="SUPFAM" id="SSF51735">
    <property type="entry name" value="NAD(P)-binding Rossmann-fold domains"/>
    <property type="match status" value="1"/>
</dbReference>
<dbReference type="RefSeq" id="WP_344500623.1">
    <property type="nucleotide sequence ID" value="NZ_BAAAUD010000109.1"/>
</dbReference>
<dbReference type="Gene3D" id="3.40.50.720">
    <property type="entry name" value="NAD(P)-binding Rossmann-like Domain"/>
    <property type="match status" value="2"/>
</dbReference>
<evidence type="ECO:0000313" key="4">
    <source>
        <dbReference type="EMBL" id="GAA2972814.1"/>
    </source>
</evidence>
<gene>
    <name evidence="4" type="ORF">GCM10010446_66620</name>
</gene>
<evidence type="ECO:0000256" key="1">
    <source>
        <dbReference type="ARBA" id="ARBA00023002"/>
    </source>
</evidence>
<dbReference type="InterPro" id="IPR006140">
    <property type="entry name" value="D-isomer_DH_NAD-bd"/>
</dbReference>
<organism evidence="4 5">
    <name type="scientific">Streptomyces enissocaesilis</name>
    <dbReference type="NCBI Taxonomy" id="332589"/>
    <lineage>
        <taxon>Bacteria</taxon>
        <taxon>Bacillati</taxon>
        <taxon>Actinomycetota</taxon>
        <taxon>Actinomycetes</taxon>
        <taxon>Kitasatosporales</taxon>
        <taxon>Streptomycetaceae</taxon>
        <taxon>Streptomyces</taxon>
        <taxon>Streptomyces rochei group</taxon>
    </lineage>
</organism>
<dbReference type="Pfam" id="PF02826">
    <property type="entry name" value="2-Hacid_dh_C"/>
    <property type="match status" value="1"/>
</dbReference>
<dbReference type="Proteomes" id="UP001500403">
    <property type="component" value="Unassembled WGS sequence"/>
</dbReference>
<dbReference type="PROSITE" id="PS00671">
    <property type="entry name" value="D_2_HYDROXYACID_DH_3"/>
    <property type="match status" value="1"/>
</dbReference>
<comment type="caution">
    <text evidence="4">The sequence shown here is derived from an EMBL/GenBank/DDBJ whole genome shotgun (WGS) entry which is preliminary data.</text>
</comment>
<keyword evidence="5" id="KW-1185">Reference proteome</keyword>
<evidence type="ECO:0000313" key="5">
    <source>
        <dbReference type="Proteomes" id="UP001500403"/>
    </source>
</evidence>
<dbReference type="InterPro" id="IPR036291">
    <property type="entry name" value="NAD(P)-bd_dom_sf"/>
</dbReference>
<dbReference type="PANTHER" id="PTHR43333:SF1">
    <property type="entry name" value="D-ISOMER SPECIFIC 2-HYDROXYACID DEHYDROGENASE NAD-BINDING DOMAIN-CONTAINING PROTEIN"/>
    <property type="match status" value="1"/>
</dbReference>
<keyword evidence="2" id="KW-0520">NAD</keyword>
<feature type="domain" description="D-isomer specific 2-hydroxyacid dehydrogenase NAD-binding" evidence="3">
    <location>
        <begin position="113"/>
        <end position="284"/>
    </location>
</feature>
<reference evidence="5" key="1">
    <citation type="journal article" date="2019" name="Int. J. Syst. Evol. Microbiol.">
        <title>The Global Catalogue of Microorganisms (GCM) 10K type strain sequencing project: providing services to taxonomists for standard genome sequencing and annotation.</title>
        <authorList>
            <consortium name="The Broad Institute Genomics Platform"/>
            <consortium name="The Broad Institute Genome Sequencing Center for Infectious Disease"/>
            <person name="Wu L."/>
            <person name="Ma J."/>
        </authorList>
    </citation>
    <scope>NUCLEOTIDE SEQUENCE [LARGE SCALE GENOMIC DNA]</scope>
    <source>
        <strain evidence="5">JCM 9088</strain>
    </source>
</reference>